<feature type="signal peptide" evidence="8">
    <location>
        <begin position="1"/>
        <end position="30"/>
    </location>
</feature>
<dbReference type="PANTHER" id="PTHR32448">
    <property type="entry name" value="OS08G0158400 PROTEIN"/>
    <property type="match status" value="1"/>
</dbReference>
<proteinExistence type="inferred from homology"/>
<dbReference type="SUPFAM" id="SSF56176">
    <property type="entry name" value="FAD-binding/transporter-associated domain-like"/>
    <property type="match status" value="1"/>
</dbReference>
<evidence type="ECO:0000256" key="4">
    <source>
        <dbReference type="ARBA" id="ARBA00022729"/>
    </source>
</evidence>
<evidence type="ECO:0000256" key="5">
    <source>
        <dbReference type="ARBA" id="ARBA00022827"/>
    </source>
</evidence>
<dbReference type="AlphaFoldDB" id="Q8SA59"/>
<accession>Q8SA59</accession>
<dbReference type="Pfam" id="PF08031">
    <property type="entry name" value="BBE"/>
    <property type="match status" value="1"/>
</dbReference>
<dbReference type="InterPro" id="IPR006094">
    <property type="entry name" value="Oxid_FAD_bind_N"/>
</dbReference>
<dbReference type="InterPro" id="IPR016167">
    <property type="entry name" value="FAD-bd_PCMH_sub1"/>
</dbReference>
<keyword evidence="3" id="KW-0285">Flavoprotein</keyword>
<evidence type="ECO:0000256" key="6">
    <source>
        <dbReference type="ARBA" id="ARBA00023157"/>
    </source>
</evidence>
<reference evidence="10" key="1">
    <citation type="journal article" date="2004" name="Plant J.">
        <title>Isolation and characterisation of a class of carbohydrate oxidases from higher plants, with a role in active defence.</title>
        <authorList>
            <person name="Custers J.H.H.V."/>
            <person name="Harrison S.J."/>
            <person name="Sela-Buurlage M.B."/>
            <person name="Van Deventer E."/>
            <person name="Lageweg W."/>
            <person name="Howe P.W."/>
            <person name="Van der Meijs P.J."/>
            <person name="Ponstein A.S."/>
            <person name="Simons B.H."/>
            <person name="Melchers L.S."/>
            <person name="Stuiver M.H."/>
        </authorList>
    </citation>
    <scope>NUCLEOTIDE SEQUENCE</scope>
</reference>
<keyword evidence="6" id="KW-1015">Disulfide bond</keyword>
<dbReference type="GO" id="GO:0016491">
    <property type="term" value="F:oxidoreductase activity"/>
    <property type="evidence" value="ECO:0007669"/>
    <property type="project" value="InterPro"/>
</dbReference>
<protein>
    <submittedName>
        <fullName evidence="10">Carbohydrate oxidase</fullName>
    </submittedName>
</protein>
<comment type="cofactor">
    <cofactor evidence="1">
        <name>FAD</name>
        <dbReference type="ChEBI" id="CHEBI:57692"/>
    </cofactor>
</comment>
<dbReference type="InterPro" id="IPR036318">
    <property type="entry name" value="FAD-bd_PCMH-like_sf"/>
</dbReference>
<dbReference type="GO" id="GO:0071949">
    <property type="term" value="F:FAD binding"/>
    <property type="evidence" value="ECO:0007669"/>
    <property type="project" value="InterPro"/>
</dbReference>
<feature type="domain" description="FAD-binding PCMH-type" evidence="9">
    <location>
        <begin position="80"/>
        <end position="256"/>
    </location>
</feature>
<dbReference type="InterPro" id="IPR016169">
    <property type="entry name" value="FAD-bd_PCMH_sub2"/>
</dbReference>
<keyword evidence="5" id="KW-0274">FAD</keyword>
<evidence type="ECO:0000256" key="8">
    <source>
        <dbReference type="SAM" id="SignalP"/>
    </source>
</evidence>
<evidence type="ECO:0000256" key="7">
    <source>
        <dbReference type="ARBA" id="ARBA00023180"/>
    </source>
</evidence>
<keyword evidence="7" id="KW-0325">Glycoprotein</keyword>
<dbReference type="InterPro" id="IPR016166">
    <property type="entry name" value="FAD-bd_PCMH"/>
</dbReference>
<dbReference type="Gene3D" id="3.40.462.20">
    <property type="match status" value="1"/>
</dbReference>
<dbReference type="FunFam" id="3.30.43.10:FF:000004">
    <property type="entry name" value="Berberine bridge enzyme-like 15"/>
    <property type="match status" value="1"/>
</dbReference>
<evidence type="ECO:0000256" key="2">
    <source>
        <dbReference type="ARBA" id="ARBA00005466"/>
    </source>
</evidence>
<dbReference type="Pfam" id="PF01565">
    <property type="entry name" value="FAD_binding_4"/>
    <property type="match status" value="1"/>
</dbReference>
<comment type="similarity">
    <text evidence="2">Belongs to the oxygen-dependent FAD-linked oxidoreductase family.</text>
</comment>
<dbReference type="Gene3D" id="3.30.43.10">
    <property type="entry name" value="Uridine Diphospho-n-acetylenolpyruvylglucosamine Reductase, domain 2"/>
    <property type="match status" value="1"/>
</dbReference>
<evidence type="ECO:0000256" key="1">
    <source>
        <dbReference type="ARBA" id="ARBA00001974"/>
    </source>
</evidence>
<evidence type="ECO:0000256" key="3">
    <source>
        <dbReference type="ARBA" id="ARBA00022630"/>
    </source>
</evidence>
<dbReference type="Gene3D" id="3.30.465.10">
    <property type="match status" value="1"/>
</dbReference>
<dbReference type="PROSITE" id="PS51387">
    <property type="entry name" value="FAD_PCMH"/>
    <property type="match status" value="1"/>
</dbReference>
<keyword evidence="4 8" id="KW-0732">Signal</keyword>
<evidence type="ECO:0000313" key="10">
    <source>
        <dbReference type="EMBL" id="AAL77103.1"/>
    </source>
</evidence>
<feature type="chain" id="PRO_5004315777" evidence="8">
    <location>
        <begin position="31"/>
        <end position="538"/>
    </location>
</feature>
<dbReference type="InterPro" id="IPR012951">
    <property type="entry name" value="BBE"/>
</dbReference>
<name>Q8SA59_HELAN</name>
<evidence type="ECO:0000259" key="9">
    <source>
        <dbReference type="PROSITE" id="PS51387"/>
    </source>
</evidence>
<organism evidence="10">
    <name type="scientific">Helianthus annuus</name>
    <name type="common">Common sunflower</name>
    <dbReference type="NCBI Taxonomy" id="4232"/>
    <lineage>
        <taxon>Eukaryota</taxon>
        <taxon>Viridiplantae</taxon>
        <taxon>Streptophyta</taxon>
        <taxon>Embryophyta</taxon>
        <taxon>Tracheophyta</taxon>
        <taxon>Spermatophyta</taxon>
        <taxon>Magnoliopsida</taxon>
        <taxon>eudicotyledons</taxon>
        <taxon>Gunneridae</taxon>
        <taxon>Pentapetalae</taxon>
        <taxon>asterids</taxon>
        <taxon>campanulids</taxon>
        <taxon>Asterales</taxon>
        <taxon>Asteraceae</taxon>
        <taxon>Asteroideae</taxon>
        <taxon>Heliantheae alliance</taxon>
        <taxon>Heliantheae</taxon>
        <taxon>Helianthus</taxon>
    </lineage>
</organism>
<dbReference type="SMR" id="Q8SA59"/>
<sequence>MANITSSFNMQTSILTLLLLLLSTQSSATSRSITDRFIQCLHDRADPSFPITGEVYTPGNSSFPTVLQNYIRNLRFNETTTPKPFLIITAEHVSHIQAAVVCGKQNRLLLKTRSGGHDYEGLSYLTNTNQPFFIVDMFNLRSINVDIEQETAWVQAGATLGEVYYRIAEKSNKHGFPAGVCPTVGVGGHFSGGGYGNLMRKYGLSVDNIVDAQIIDVNGKLLDRKSMGEDLFWAITGGGGVSFGVVLAYKIKLVRVPEVVTVFTIERREEQNLSTIAERWVQVADKLDRDLFLRMTFSVINDTNGGKTVRAIFPTLYLGNSRNLVTLLNKDFPELGLQESDCTEMSWVESVLYYTGFPSGTPTTALLSRTPQRLNPFKIKSDYVQNPISKRQFEFIFERMKELENQMLAFNPYGGRMSEISEFAKPFPHRSGNIAKIQYEVNWEDLSDEAENRYLNFTRLMYDYMTPFVSKNPREAFLNYRDLDIGINSHGRNAYTEGMVYGHKYFKETNYKRLVSVKTKVDPDNFFRNEQSIPTLSS</sequence>
<dbReference type="EMBL" id="AF472609">
    <property type="protein sequence ID" value="AAL77103.1"/>
    <property type="molecule type" value="Genomic_DNA"/>
</dbReference>